<gene>
    <name evidence="2" type="ORF">J2S48_002301</name>
</gene>
<evidence type="ECO:0000259" key="1">
    <source>
        <dbReference type="Pfam" id="PF06283"/>
    </source>
</evidence>
<sequence length="225" mass="24202">MTTKRILILAGRGRYEDPWHDHAATSHVVAGIVGDLGVVEVRGLFRDALDDLDEVDLLVVNGGSGRRDADFDGSDDDWLGFHTRLADWARAGGAVLGLHQAANTFYDAPDWSAVLGGRWVPGESMHPPIGPARFDLAPGHPVTDGLGAVEAFDERYCLLRVAAGTRVLGTTPDDDGVEQPVLWVNEAHGGRSVYSALGHDTRSFASDGHRELLRRSASWLLSSTG</sequence>
<name>A0ABU2CNC2_9MICO</name>
<dbReference type="Proteomes" id="UP001183585">
    <property type="component" value="Unassembled WGS sequence"/>
</dbReference>
<evidence type="ECO:0000313" key="2">
    <source>
        <dbReference type="EMBL" id="MDR7382786.1"/>
    </source>
</evidence>
<proteinExistence type="predicted"/>
<keyword evidence="3" id="KW-1185">Reference proteome</keyword>
<dbReference type="SUPFAM" id="SSF52317">
    <property type="entry name" value="Class I glutamine amidotransferase-like"/>
    <property type="match status" value="1"/>
</dbReference>
<dbReference type="InterPro" id="IPR029062">
    <property type="entry name" value="Class_I_gatase-like"/>
</dbReference>
<dbReference type="PANTHER" id="PTHR40469:SF2">
    <property type="entry name" value="GALACTOSE-BINDING DOMAIN-LIKE SUPERFAMILY PROTEIN"/>
    <property type="match status" value="1"/>
</dbReference>
<dbReference type="EMBL" id="JAVDYE010000001">
    <property type="protein sequence ID" value="MDR7382786.1"/>
    <property type="molecule type" value="Genomic_DNA"/>
</dbReference>
<protein>
    <recommendedName>
        <fullName evidence="1">ThuA-like domain-containing protein</fullName>
    </recommendedName>
</protein>
<comment type="caution">
    <text evidence="2">The sequence shown here is derived from an EMBL/GenBank/DDBJ whole genome shotgun (WGS) entry which is preliminary data.</text>
</comment>
<accession>A0ABU2CNC2</accession>
<dbReference type="Gene3D" id="3.40.50.880">
    <property type="match status" value="1"/>
</dbReference>
<dbReference type="InterPro" id="IPR029010">
    <property type="entry name" value="ThuA-like"/>
</dbReference>
<dbReference type="Pfam" id="PF06283">
    <property type="entry name" value="ThuA"/>
    <property type="match status" value="1"/>
</dbReference>
<dbReference type="RefSeq" id="WP_274991549.1">
    <property type="nucleotide sequence ID" value="NZ_JAJQQP010000001.1"/>
</dbReference>
<feature type="domain" description="ThuA-like" evidence="1">
    <location>
        <begin position="50"/>
        <end position="219"/>
    </location>
</feature>
<reference evidence="2 3" key="1">
    <citation type="submission" date="2023-07" db="EMBL/GenBank/DDBJ databases">
        <title>Sequencing the genomes of 1000 actinobacteria strains.</title>
        <authorList>
            <person name="Klenk H.-P."/>
        </authorList>
    </citation>
    <scope>NUCLEOTIDE SEQUENCE [LARGE SCALE GENOMIC DNA]</scope>
    <source>
        <strain evidence="2 3">DSM 45554</strain>
    </source>
</reference>
<evidence type="ECO:0000313" key="3">
    <source>
        <dbReference type="Proteomes" id="UP001183585"/>
    </source>
</evidence>
<dbReference type="PANTHER" id="PTHR40469">
    <property type="entry name" value="SECRETED GLYCOSYL HYDROLASE"/>
    <property type="match status" value="1"/>
</dbReference>
<organism evidence="2 3">
    <name type="scientific">Promicromonospora iranensis</name>
    <dbReference type="NCBI Taxonomy" id="1105144"/>
    <lineage>
        <taxon>Bacteria</taxon>
        <taxon>Bacillati</taxon>
        <taxon>Actinomycetota</taxon>
        <taxon>Actinomycetes</taxon>
        <taxon>Micrococcales</taxon>
        <taxon>Promicromonosporaceae</taxon>
        <taxon>Promicromonospora</taxon>
    </lineage>
</organism>